<accession>Q2Y9J1</accession>
<dbReference type="RefSeq" id="WP_011380621.1">
    <property type="nucleotide sequence ID" value="NC_007614.1"/>
</dbReference>
<evidence type="ECO:0000313" key="5">
    <source>
        <dbReference type="Proteomes" id="UP000236751"/>
    </source>
</evidence>
<evidence type="ECO:0000313" key="4">
    <source>
        <dbReference type="Proteomes" id="UP000002718"/>
    </source>
</evidence>
<keyword evidence="4" id="KW-1185">Reference proteome</keyword>
<reference evidence="4" key="2">
    <citation type="submission" date="2005-08" db="EMBL/GenBank/DDBJ databases">
        <title>Complete sequence of chromosome 1 of Nitrosospira multiformis ATCC 25196.</title>
        <authorList>
            <person name="Copeland A."/>
            <person name="Lucas S."/>
            <person name="Lapidus A."/>
            <person name="Barry K."/>
            <person name="Detter J.C."/>
            <person name="Glavina T."/>
            <person name="Hammon N."/>
            <person name="Israni S."/>
            <person name="Pitluck S."/>
            <person name="Chain P."/>
            <person name="Malfatti S."/>
            <person name="Shin M."/>
            <person name="Vergez L."/>
            <person name="Schmutz J."/>
            <person name="Larimer F."/>
            <person name="Land M."/>
            <person name="Hauser L."/>
            <person name="Kyrpides N."/>
            <person name="Lykidis A."/>
            <person name="Richardson P."/>
        </authorList>
    </citation>
    <scope>NUCLEOTIDE SEQUENCE [LARGE SCALE GENOMIC DNA]</scope>
    <source>
        <strain evidence="4">ATCC 25196 / NCIMB 11849 / C 71</strain>
    </source>
</reference>
<dbReference type="Proteomes" id="UP000002718">
    <property type="component" value="Chromosome"/>
</dbReference>
<dbReference type="eggNOG" id="COG2931">
    <property type="taxonomic scope" value="Bacteria"/>
</dbReference>
<protein>
    <recommendedName>
        <fullName evidence="6">DUF5801 domain-containing protein</fullName>
    </recommendedName>
</protein>
<feature type="region of interest" description="Disordered" evidence="1">
    <location>
        <begin position="452"/>
        <end position="479"/>
    </location>
</feature>
<dbReference type="AlphaFoldDB" id="Q2Y9J1"/>
<evidence type="ECO:0000313" key="3">
    <source>
        <dbReference type="EMBL" id="SEF95092.1"/>
    </source>
</evidence>
<dbReference type="HOGENOM" id="CLU_569644_0_0_4"/>
<reference evidence="2" key="1">
    <citation type="submission" date="2005-08" db="EMBL/GenBank/DDBJ databases">
        <title>Complete sequence of Chromosome 1 of Nitrosospira multiformis ATCC 25196.</title>
        <authorList>
            <consortium name="US DOE Joint Genome Institute"/>
            <person name="Copeland A."/>
            <person name="Lucas S."/>
            <person name="Lapidus A."/>
            <person name="Barry K."/>
            <person name="Detter J.C."/>
            <person name="Glavina T."/>
            <person name="Hammon N."/>
            <person name="Israni S."/>
            <person name="Pitluck S."/>
            <person name="Chain P."/>
            <person name="Malfatti S."/>
            <person name="Shin M."/>
            <person name="Vergez L."/>
            <person name="Schmutz J."/>
            <person name="Larimer F."/>
            <person name="Land M."/>
            <person name="Hauser L."/>
            <person name="Kyrpides N."/>
            <person name="Lykidis A."/>
            <person name="Richardson P."/>
        </authorList>
    </citation>
    <scope>NUCLEOTIDE SEQUENCE</scope>
    <source>
        <strain evidence="2">ATCC 25196</strain>
    </source>
</reference>
<evidence type="ECO:0000313" key="2">
    <source>
        <dbReference type="EMBL" id="ABB74580.1"/>
    </source>
</evidence>
<sequence length="479" mass="48822">MLQVTTNNVNTTLDETAGLQNFTSSSSAGDKDDNDILVSSLPSTFSGRLGVLGANTSSAIGAALSGYTGAAGDMGSNVISVTGSTGATITDLGFVGSTGNPLSGVDSGLDTVNGTSILLYTDTANNNIVLGRAGAADGQIVFALYLEETGSPVSGAKIWSVQYAPLRNPNAANPDDAVDLANQVFVAASQNLEFSLAGAPSGQNLFLMFTVANPTTQDVGGVTRITDPAIIATGKDPANQSTGVNITTGDTINTSQAGGPTTFGTNSQMITEQEGIRFSFVTGARQNVTIPNLDQNEADVESNIDFTGVFNARSATFDVVQLQSGKSAVVQVSAFSTAAEPGANFIDGYTGDTPVGINHIKVSQGTTVLIDTSTGGTANGVTVAFNGGVATISGVKAGYNIEYTTVGDHNRVLVENGAALNASGNTHADFDIGGFRLLQVSTATTEVGTHVRFEDDGPSISTTGTEPGLTVDETNLAWR</sequence>
<dbReference type="EMBL" id="CP000103">
    <property type="protein sequence ID" value="ABB74580.1"/>
    <property type="molecule type" value="Genomic_DNA"/>
</dbReference>
<reference evidence="3 5" key="4">
    <citation type="submission" date="2016-10" db="EMBL/GenBank/DDBJ databases">
        <authorList>
            <person name="de Groot N.N."/>
        </authorList>
    </citation>
    <scope>NUCLEOTIDE SEQUENCE [LARGE SCALE GENOMIC DNA]</scope>
    <source>
        <strain evidence="3 5">Nl13</strain>
    </source>
</reference>
<dbReference type="Proteomes" id="UP000236751">
    <property type="component" value="Unassembled WGS sequence"/>
</dbReference>
<organism evidence="2 4">
    <name type="scientific">Nitrosospira multiformis (strain ATCC 25196 / NCIMB 11849 / C 71)</name>
    <dbReference type="NCBI Taxonomy" id="323848"/>
    <lineage>
        <taxon>Bacteria</taxon>
        <taxon>Pseudomonadati</taxon>
        <taxon>Pseudomonadota</taxon>
        <taxon>Betaproteobacteria</taxon>
        <taxon>Nitrosomonadales</taxon>
        <taxon>Nitrosomonadaceae</taxon>
        <taxon>Nitrosospira</taxon>
    </lineage>
</organism>
<evidence type="ECO:0000256" key="1">
    <source>
        <dbReference type="SAM" id="MobiDB-lite"/>
    </source>
</evidence>
<dbReference type="STRING" id="323848.Nmul_A1277"/>
<name>Q2Y9J1_NITMU</name>
<reference evidence="2 4" key="3">
    <citation type="journal article" date="2008" name="Appl. Environ. Microbiol.">
        <title>Complete genome sequence of Nitrosospira multiformis, an ammonia-oxidizing bacterium from the soil environment.</title>
        <authorList>
            <person name="Norton J.M."/>
            <person name="Klotz M.G."/>
            <person name="Stein L.Y."/>
            <person name="Arp D.J."/>
            <person name="Bottomley P.J."/>
            <person name="Chain P.S."/>
            <person name="Hauser L.J."/>
            <person name="Land M.L."/>
            <person name="Larimer F.W."/>
            <person name="Shin M.W."/>
            <person name="Starkenburg S.R."/>
        </authorList>
    </citation>
    <scope>NUCLEOTIDE SEQUENCE [LARGE SCALE GENOMIC DNA]</scope>
    <source>
        <strain evidence="2">ATCC 25196</strain>
        <strain evidence="4">ATCC 25196 / NCIMB 11849 / C 71</strain>
    </source>
</reference>
<gene>
    <name evidence="2" type="ordered locus">Nmul_A1277</name>
    <name evidence="3" type="ORF">SAMN05216403_11733</name>
</gene>
<dbReference type="KEGG" id="nmu:Nmul_A1277"/>
<dbReference type="EMBL" id="FNVK01000017">
    <property type="protein sequence ID" value="SEF95092.1"/>
    <property type="molecule type" value="Genomic_DNA"/>
</dbReference>
<evidence type="ECO:0008006" key="6">
    <source>
        <dbReference type="Google" id="ProtNLM"/>
    </source>
</evidence>
<proteinExistence type="predicted"/>